<protein>
    <submittedName>
        <fullName evidence="1">Uncharacterized protein</fullName>
    </submittedName>
</protein>
<dbReference type="AlphaFoldDB" id="A0A6M2F099"/>
<proteinExistence type="predicted"/>
<organism evidence="1">
    <name type="scientific">Populus davidiana</name>
    <dbReference type="NCBI Taxonomy" id="266767"/>
    <lineage>
        <taxon>Eukaryota</taxon>
        <taxon>Viridiplantae</taxon>
        <taxon>Streptophyta</taxon>
        <taxon>Embryophyta</taxon>
        <taxon>Tracheophyta</taxon>
        <taxon>Spermatophyta</taxon>
        <taxon>Magnoliopsida</taxon>
        <taxon>eudicotyledons</taxon>
        <taxon>Gunneridae</taxon>
        <taxon>Pentapetalae</taxon>
        <taxon>rosids</taxon>
        <taxon>fabids</taxon>
        <taxon>Malpighiales</taxon>
        <taxon>Salicaceae</taxon>
        <taxon>Saliceae</taxon>
        <taxon>Populus</taxon>
    </lineage>
</organism>
<name>A0A6M2F099_9ROSI</name>
<sequence length="101" mass="11540">MRVINFVFDSFIVFDLLEIKHELKLTFIFFPEWYQIVISLYGSYCFKDLDLALCVLIDLALCDFDNLAMNVKRIKGRESIPVVVNVVDVIGSDKVSGSKNA</sequence>
<dbReference type="EMBL" id="GILB01010008">
    <property type="protein sequence ID" value="NUU90341.1"/>
    <property type="molecule type" value="Transcribed_RNA"/>
</dbReference>
<accession>A0A6M2F099</accession>
<evidence type="ECO:0000313" key="1">
    <source>
        <dbReference type="EMBL" id="NUU90341.1"/>
    </source>
</evidence>
<reference evidence="1" key="1">
    <citation type="submission" date="2020-03" db="EMBL/GenBank/DDBJ databases">
        <authorList>
            <person name="Zhang R."/>
        </authorList>
    </citation>
    <scope>NUCLEOTIDE SEQUENCE</scope>
</reference>